<keyword evidence="3" id="KW-0804">Transcription</keyword>
<dbReference type="RefSeq" id="WP_066540787.1">
    <property type="nucleotide sequence ID" value="NZ_CP021422.1"/>
</dbReference>
<dbReference type="Pfam" id="PF12833">
    <property type="entry name" value="HTH_18"/>
    <property type="match status" value="1"/>
</dbReference>
<evidence type="ECO:0000313" key="5">
    <source>
        <dbReference type="EMBL" id="ASB41194.1"/>
    </source>
</evidence>
<proteinExistence type="predicted"/>
<name>A0A1Z2XRW9_9FIRM</name>
<dbReference type="Gene3D" id="2.60.120.10">
    <property type="entry name" value="Jelly Rolls"/>
    <property type="match status" value="1"/>
</dbReference>
<dbReference type="PANTHER" id="PTHR43280">
    <property type="entry name" value="ARAC-FAMILY TRANSCRIPTIONAL REGULATOR"/>
    <property type="match status" value="1"/>
</dbReference>
<dbReference type="GO" id="GO:0003700">
    <property type="term" value="F:DNA-binding transcription factor activity"/>
    <property type="evidence" value="ECO:0007669"/>
    <property type="project" value="InterPro"/>
</dbReference>
<dbReference type="PROSITE" id="PS00041">
    <property type="entry name" value="HTH_ARAC_FAMILY_1"/>
    <property type="match status" value="1"/>
</dbReference>
<protein>
    <submittedName>
        <fullName evidence="5">AraC family transcriptional regulator</fullName>
    </submittedName>
    <submittedName>
        <fullName evidence="6">Helix-turn-helix transcriptional regulator</fullName>
    </submittedName>
</protein>
<dbReference type="SUPFAM" id="SSF51182">
    <property type="entry name" value="RmlC-like cupins"/>
    <property type="match status" value="1"/>
</dbReference>
<dbReference type="InterPro" id="IPR003313">
    <property type="entry name" value="AraC-bd"/>
</dbReference>
<dbReference type="EMBL" id="CP021422">
    <property type="protein sequence ID" value="ASB41194.1"/>
    <property type="molecule type" value="Genomic_DNA"/>
</dbReference>
<dbReference type="InterPro" id="IPR020449">
    <property type="entry name" value="Tscrpt_reg_AraC-type_HTH"/>
</dbReference>
<keyword evidence="2" id="KW-0238">DNA-binding</keyword>
<dbReference type="AlphaFoldDB" id="A0A1Z2XRW9"/>
<dbReference type="Proteomes" id="UP000596035">
    <property type="component" value="Chromosome"/>
</dbReference>
<evidence type="ECO:0000256" key="3">
    <source>
        <dbReference type="ARBA" id="ARBA00023163"/>
    </source>
</evidence>
<dbReference type="InterPro" id="IPR014710">
    <property type="entry name" value="RmlC-like_jellyroll"/>
</dbReference>
<evidence type="ECO:0000256" key="1">
    <source>
        <dbReference type="ARBA" id="ARBA00023015"/>
    </source>
</evidence>
<evidence type="ECO:0000313" key="8">
    <source>
        <dbReference type="Proteomes" id="UP000596035"/>
    </source>
</evidence>
<keyword evidence="1" id="KW-0805">Transcription regulation</keyword>
<dbReference type="CDD" id="cd02208">
    <property type="entry name" value="cupin_RmlC-like"/>
    <property type="match status" value="1"/>
</dbReference>
<dbReference type="PROSITE" id="PS01124">
    <property type="entry name" value="HTH_ARAC_FAMILY_2"/>
    <property type="match status" value="1"/>
</dbReference>
<keyword evidence="7" id="KW-1185">Reference proteome</keyword>
<dbReference type="GO" id="GO:0043565">
    <property type="term" value="F:sequence-specific DNA binding"/>
    <property type="evidence" value="ECO:0007669"/>
    <property type="project" value="InterPro"/>
</dbReference>
<dbReference type="EMBL" id="CP065321">
    <property type="protein sequence ID" value="QQR30468.1"/>
    <property type="molecule type" value="Genomic_DNA"/>
</dbReference>
<dbReference type="Gene3D" id="1.10.10.60">
    <property type="entry name" value="Homeodomain-like"/>
    <property type="match status" value="2"/>
</dbReference>
<dbReference type="InterPro" id="IPR018060">
    <property type="entry name" value="HTH_AraC"/>
</dbReference>
<dbReference type="SMART" id="SM00342">
    <property type="entry name" value="HTH_ARAC"/>
    <property type="match status" value="1"/>
</dbReference>
<dbReference type="Pfam" id="PF02311">
    <property type="entry name" value="AraC_binding"/>
    <property type="match status" value="1"/>
</dbReference>
<reference evidence="5" key="1">
    <citation type="journal article" date="2017" name="Genome Announc.">
        <title>High-Quality Whole-Genome Sequences of the Oligo-Mouse-Microbiota Bacterial Community.</title>
        <authorList>
            <person name="Garzetti D."/>
            <person name="Brugiroux S."/>
            <person name="Bunk B."/>
            <person name="Pukall R."/>
            <person name="McCoy K.D."/>
            <person name="Macpherson A.J."/>
            <person name="Stecher B."/>
        </authorList>
    </citation>
    <scope>NUCLEOTIDE SEQUENCE</scope>
    <source>
        <strain evidence="5">KB18</strain>
    </source>
</reference>
<dbReference type="InterPro" id="IPR011051">
    <property type="entry name" value="RmlC_Cupin_sf"/>
</dbReference>
<reference evidence="7" key="2">
    <citation type="submission" date="2017-05" db="EMBL/GenBank/DDBJ databases">
        <title>Improved OligoMM genomes.</title>
        <authorList>
            <person name="Garzetti D."/>
        </authorList>
    </citation>
    <scope>NUCLEOTIDE SEQUENCE [LARGE SCALE GENOMIC DNA]</scope>
    <source>
        <strain evidence="7">KB18</strain>
    </source>
</reference>
<reference evidence="6 8" key="3">
    <citation type="submission" date="2020-11" db="EMBL/GenBank/DDBJ databases">
        <title>Closed and high quality bacterial genomes of the OMM12 community.</title>
        <authorList>
            <person name="Marbouty M."/>
            <person name="Lamy-Besnier Q."/>
            <person name="Debarbieux L."/>
            <person name="Koszul R."/>
        </authorList>
    </citation>
    <scope>NUCLEOTIDE SEQUENCE [LARGE SCALE GENOMIC DNA]</scope>
    <source>
        <strain evidence="6 8">KB18</strain>
    </source>
</reference>
<organism evidence="6 8">
    <name type="scientific">Acutalibacter muris</name>
    <dbReference type="NCBI Taxonomy" id="1796620"/>
    <lineage>
        <taxon>Bacteria</taxon>
        <taxon>Bacillati</taxon>
        <taxon>Bacillota</taxon>
        <taxon>Clostridia</taxon>
        <taxon>Eubacteriales</taxon>
        <taxon>Acutalibacteraceae</taxon>
        <taxon>Acutalibacter</taxon>
    </lineage>
</organism>
<dbReference type="InterPro" id="IPR018062">
    <property type="entry name" value="HTH_AraC-typ_CS"/>
</dbReference>
<dbReference type="PANTHER" id="PTHR43280:SF28">
    <property type="entry name" value="HTH-TYPE TRANSCRIPTIONAL ACTIVATOR RHAS"/>
    <property type="match status" value="1"/>
</dbReference>
<feature type="domain" description="HTH araC/xylS-type" evidence="4">
    <location>
        <begin position="192"/>
        <end position="289"/>
    </location>
</feature>
<evidence type="ECO:0000259" key="4">
    <source>
        <dbReference type="PROSITE" id="PS01124"/>
    </source>
</evidence>
<dbReference type="SUPFAM" id="SSF46689">
    <property type="entry name" value="Homeodomain-like"/>
    <property type="match status" value="1"/>
</dbReference>
<evidence type="ECO:0000313" key="6">
    <source>
        <dbReference type="EMBL" id="QQR30468.1"/>
    </source>
</evidence>
<gene>
    <name evidence="5" type="ORF">ADH66_11325</name>
    <name evidence="6" type="ORF">I5Q82_01645</name>
</gene>
<dbReference type="KEGG" id="amur:ADH66_11325"/>
<dbReference type="Proteomes" id="UP000196710">
    <property type="component" value="Chromosome"/>
</dbReference>
<accession>A0A1Z2XRW9</accession>
<dbReference type="PRINTS" id="PR00032">
    <property type="entry name" value="HTHARAC"/>
</dbReference>
<evidence type="ECO:0000256" key="2">
    <source>
        <dbReference type="ARBA" id="ARBA00023125"/>
    </source>
</evidence>
<evidence type="ECO:0000313" key="7">
    <source>
        <dbReference type="Proteomes" id="UP000196710"/>
    </source>
</evidence>
<sequence>MELTSQKREVKLHGTYGFPVYVGRKLISAYPTGSFPWHWHDEVEFTLAAAGRMEYRVNDSRYLLSAGEGLFCNSGALHSGSMRETDCDYISITVHPRLLSGFEGSLVGAKYVAPLVESQGLSSILLTRREPWQAIVLEYLNKIYELCSHRPEGYELLVQTHFMQIWVELSAHCAAQAGGGQSEDPEKLRRLREILTFLHEHYADKITLEDIAAHVGLCKSECCRFFKRQMGTPLFDYLLDYRVGKSLINLKEGSSVSEAAEAAGFNDPSYYAKVFRAHTGRSPSQYRKEIGDRSA</sequence>
<dbReference type="InterPro" id="IPR009057">
    <property type="entry name" value="Homeodomain-like_sf"/>
</dbReference>